<dbReference type="InterPro" id="IPR002921">
    <property type="entry name" value="Fungal_lipase-type"/>
</dbReference>
<evidence type="ECO:0000259" key="3">
    <source>
        <dbReference type="Pfam" id="PF01764"/>
    </source>
</evidence>
<gene>
    <name evidence="4" type="ORF">EW145_g3508</name>
</gene>
<feature type="signal peptide" evidence="2">
    <location>
        <begin position="1"/>
        <end position="16"/>
    </location>
</feature>
<proteinExistence type="predicted"/>
<dbReference type="AlphaFoldDB" id="A0A4S4LC58"/>
<evidence type="ECO:0000313" key="4">
    <source>
        <dbReference type="EMBL" id="THH07250.1"/>
    </source>
</evidence>
<dbReference type="InterPro" id="IPR029058">
    <property type="entry name" value="AB_hydrolase_fold"/>
</dbReference>
<dbReference type="GO" id="GO:0006629">
    <property type="term" value="P:lipid metabolic process"/>
    <property type="evidence" value="ECO:0007669"/>
    <property type="project" value="InterPro"/>
</dbReference>
<protein>
    <recommendedName>
        <fullName evidence="3">Fungal lipase-type domain-containing protein</fullName>
    </recommendedName>
</protein>
<feature type="chain" id="PRO_5020976744" description="Fungal lipase-type domain-containing protein" evidence="2">
    <location>
        <begin position="17"/>
        <end position="712"/>
    </location>
</feature>
<keyword evidence="1" id="KW-0378">Hydrolase</keyword>
<dbReference type="Gene3D" id="3.40.50.1820">
    <property type="entry name" value="alpha/beta hydrolase"/>
    <property type="match status" value="1"/>
</dbReference>
<dbReference type="OrthoDB" id="438440at2759"/>
<dbReference type="Pfam" id="PF01764">
    <property type="entry name" value="Lipase_3"/>
    <property type="match status" value="1"/>
</dbReference>
<dbReference type="GO" id="GO:0016787">
    <property type="term" value="F:hydrolase activity"/>
    <property type="evidence" value="ECO:0007669"/>
    <property type="project" value="UniProtKB-KW"/>
</dbReference>
<name>A0A4S4LC58_9AGAM</name>
<feature type="domain" description="Fungal lipase-type" evidence="3">
    <location>
        <begin position="82"/>
        <end position="222"/>
    </location>
</feature>
<dbReference type="PANTHER" id="PTHR46640:SF3">
    <property type="entry name" value="LIPASE LIH1-RELATED"/>
    <property type="match status" value="1"/>
</dbReference>
<dbReference type="EMBL" id="SGPK01000152">
    <property type="protein sequence ID" value="THH07250.1"/>
    <property type="molecule type" value="Genomic_DNA"/>
</dbReference>
<evidence type="ECO:0000256" key="1">
    <source>
        <dbReference type="ARBA" id="ARBA00022801"/>
    </source>
</evidence>
<dbReference type="CDD" id="cd00519">
    <property type="entry name" value="Lipase_3"/>
    <property type="match status" value="1"/>
</dbReference>
<evidence type="ECO:0000256" key="2">
    <source>
        <dbReference type="SAM" id="SignalP"/>
    </source>
</evidence>
<dbReference type="PANTHER" id="PTHR46640">
    <property type="entry name" value="TRIACYLGLYCEROL LIPASE, PUTATIVE (AFU_ORTHOLOGUE AFUA_6G06510)-RELATED"/>
    <property type="match status" value="1"/>
</dbReference>
<dbReference type="SUPFAM" id="SSF53474">
    <property type="entry name" value="alpha/beta-Hydrolases"/>
    <property type="match status" value="1"/>
</dbReference>
<comment type="caution">
    <text evidence="4">The sequence shown here is derived from an EMBL/GenBank/DDBJ whole genome shotgun (WGS) entry which is preliminary data.</text>
</comment>
<reference evidence="4 5" key="1">
    <citation type="submission" date="2019-02" db="EMBL/GenBank/DDBJ databases">
        <title>Genome sequencing of the rare red list fungi Phellinidium pouzarii.</title>
        <authorList>
            <person name="Buettner E."/>
            <person name="Kellner H."/>
        </authorList>
    </citation>
    <scope>NUCLEOTIDE SEQUENCE [LARGE SCALE GENOMIC DNA]</scope>
    <source>
        <strain evidence="4 5">DSM 108285</strain>
    </source>
</reference>
<keyword evidence="2" id="KW-0732">Signal</keyword>
<sequence length="712" mass="77350">MRFIISALVIATTGFAAPAFVEKRSISQSLMDQFTRYVQFASGAYQLFCPAPLGTTLITQFSDKPTNTQGYITRDDDRKEIIVAYRGSIQLQDFVTDLDFILVDYSSAGVTNTNNVQVHQGFLTAFNSVTETVLSTVSDQLDAFPGYSLISVGHSLGAALASLGGVSLAANFPGIPLTVFTYGQPRTGNPSYASLAEDLIGVDNIFRTVETYDGVPTIPPISFGYEHHIFCNSATQYWVFQDPNTNPNNVKQCVGREDPTCSDSIPSLGIDDAHLRYFGQSPGDLVVTTSEVVIDDADARAPRPGHEWIITLSEGIWPVIGCWDLKQVKNGSPVRVGEWFCRGATIENVVVNSDAASNACLIISVVQNSRQRLEMQSIRPTSDTRQVIFETIKTIHTNYKPIYLNGDILAISNEHSETHILNWRTGHYAILQNTEETEDETVHDKCLQVLFAQSSILVVRARSIDLFPMVDLSPPDEEVHPVKPLETCSFGWIDGIAVAPLSEPTDYPYSPISILIRAESGDPWASDIHSLNKYVLYPNSTFVPSASRTAPSDDISSGFGIEQAPSSKASSLPLPASEGLPVTSCGSPYIFPPVLTTRIPSTRGFLRCPTLVLGAAGSSIWIHPRQRQRSVGMLESSSAQTLCAAVFHGPFTVDKESPAGPAEERIEEVETLHLYSGLSSGPATWTALDYVEARGCIALGAADGSVTVLYMA</sequence>
<keyword evidence="5" id="KW-1185">Reference proteome</keyword>
<dbReference type="InterPro" id="IPR051299">
    <property type="entry name" value="AB_hydrolase_lip/est"/>
</dbReference>
<evidence type="ECO:0000313" key="5">
    <source>
        <dbReference type="Proteomes" id="UP000308199"/>
    </source>
</evidence>
<organism evidence="4 5">
    <name type="scientific">Phellinidium pouzarii</name>
    <dbReference type="NCBI Taxonomy" id="167371"/>
    <lineage>
        <taxon>Eukaryota</taxon>
        <taxon>Fungi</taxon>
        <taxon>Dikarya</taxon>
        <taxon>Basidiomycota</taxon>
        <taxon>Agaricomycotina</taxon>
        <taxon>Agaricomycetes</taxon>
        <taxon>Hymenochaetales</taxon>
        <taxon>Hymenochaetaceae</taxon>
        <taxon>Phellinidium</taxon>
    </lineage>
</organism>
<accession>A0A4S4LC58</accession>
<dbReference type="Proteomes" id="UP000308199">
    <property type="component" value="Unassembled WGS sequence"/>
</dbReference>